<evidence type="ECO:0000313" key="4">
    <source>
        <dbReference type="Proteomes" id="UP000800093"/>
    </source>
</evidence>
<evidence type="ECO:0000313" key="3">
    <source>
        <dbReference type="EMBL" id="KAF2260970.1"/>
    </source>
</evidence>
<dbReference type="Gene3D" id="1.20.1440.170">
    <property type="entry name" value="Translation machinery-associated protein 16-like"/>
    <property type="match status" value="1"/>
</dbReference>
<dbReference type="GO" id="GO:0005634">
    <property type="term" value="C:nucleus"/>
    <property type="evidence" value="ECO:0007669"/>
    <property type="project" value="TreeGrafter"/>
</dbReference>
<feature type="region of interest" description="Disordered" evidence="2">
    <location>
        <begin position="1"/>
        <end position="42"/>
    </location>
</feature>
<comment type="similarity">
    <text evidence="1">Belongs to the TMA16 family.</text>
</comment>
<gene>
    <name evidence="3" type="ORF">CC78DRAFT_380473</name>
</gene>
<comment type="caution">
    <text evidence="3">The sequence shown here is derived from an EMBL/GenBank/DDBJ whole genome shotgun (WGS) entry which is preliminary data.</text>
</comment>
<accession>A0A9P4MX58</accession>
<dbReference type="Pfam" id="PF11176">
    <property type="entry name" value="Tma16"/>
    <property type="match status" value="1"/>
</dbReference>
<evidence type="ECO:0000256" key="2">
    <source>
        <dbReference type="SAM" id="MobiDB-lite"/>
    </source>
</evidence>
<dbReference type="Proteomes" id="UP000800093">
    <property type="component" value="Unassembled WGS sequence"/>
</dbReference>
<evidence type="ECO:0000256" key="1">
    <source>
        <dbReference type="ARBA" id="ARBA00034127"/>
    </source>
</evidence>
<proteinExistence type="inferred from homology"/>
<protein>
    <recommendedName>
        <fullName evidence="5">Translation machinery-associated protein 16</fullName>
    </recommendedName>
</protein>
<keyword evidence="4" id="KW-1185">Reference proteome</keyword>
<dbReference type="PANTHER" id="PTHR13349">
    <property type="entry name" value="TRANSLATION MACHINERY-ASSOCIATED PROTEIN 16"/>
    <property type="match status" value="1"/>
</dbReference>
<dbReference type="AlphaFoldDB" id="A0A9P4MX58"/>
<evidence type="ECO:0008006" key="5">
    <source>
        <dbReference type="Google" id="ProtNLM"/>
    </source>
</evidence>
<dbReference type="InterPro" id="IPR038356">
    <property type="entry name" value="Tma16_sf"/>
</dbReference>
<organism evidence="3 4">
    <name type="scientific">Lojkania enalia</name>
    <dbReference type="NCBI Taxonomy" id="147567"/>
    <lineage>
        <taxon>Eukaryota</taxon>
        <taxon>Fungi</taxon>
        <taxon>Dikarya</taxon>
        <taxon>Ascomycota</taxon>
        <taxon>Pezizomycotina</taxon>
        <taxon>Dothideomycetes</taxon>
        <taxon>Pleosporomycetidae</taxon>
        <taxon>Pleosporales</taxon>
        <taxon>Pleosporales incertae sedis</taxon>
        <taxon>Lojkania</taxon>
    </lineage>
</organism>
<dbReference type="PANTHER" id="PTHR13349:SF2">
    <property type="entry name" value="TRANSLATION MACHINERY-ASSOCIATED PROTEIN 16"/>
    <property type="match status" value="1"/>
</dbReference>
<sequence length="179" mass="20649">MPSNRLGKIQKHIARKKGKNPTLHENSRDTQRLQSASQRDNKLNRLTAVREKQNRPYVLRVKFFQSHSLEHDSAFNIADIQTFIEGYLNRDSEELAALSAERRPGRPPSTRLTSLKQNQVQEQGEYTSGFWLPDLEDKSNLQKLNDWNGQWSSLSTIKFVRIAKDGTKRESMFPPKGLS</sequence>
<dbReference type="InterPro" id="IPR021346">
    <property type="entry name" value="Tma16"/>
</dbReference>
<feature type="compositionally biased region" description="Basic residues" evidence="2">
    <location>
        <begin position="8"/>
        <end position="19"/>
    </location>
</feature>
<name>A0A9P4MX58_9PLEO</name>
<dbReference type="OrthoDB" id="270284at2759"/>
<reference evidence="4" key="1">
    <citation type="journal article" date="2020" name="Stud. Mycol.">
        <title>101 Dothideomycetes genomes: A test case for predicting lifestyles and emergence of pathogens.</title>
        <authorList>
            <person name="Haridas S."/>
            <person name="Albert R."/>
            <person name="Binder M."/>
            <person name="Bloem J."/>
            <person name="LaButti K."/>
            <person name="Salamov A."/>
            <person name="Andreopoulos B."/>
            <person name="Baker S."/>
            <person name="Barry K."/>
            <person name="Bills G."/>
            <person name="Bluhm B."/>
            <person name="Cannon C."/>
            <person name="Castanera R."/>
            <person name="Culley D."/>
            <person name="Daum C."/>
            <person name="Ezra D."/>
            <person name="Gonzalez J."/>
            <person name="Henrissat B."/>
            <person name="Kuo A."/>
            <person name="Liang C."/>
            <person name="Lipzen A."/>
            <person name="Lutzoni F."/>
            <person name="Magnuson J."/>
            <person name="Mondo S."/>
            <person name="Nolan M."/>
            <person name="Ohm R."/>
            <person name="Pangilinan J."/>
            <person name="Park H.-J."/>
            <person name="Ramirez L."/>
            <person name="Alfaro M."/>
            <person name="Sun H."/>
            <person name="Tritt A."/>
            <person name="Yoshinaga Y."/>
            <person name="Zwiers L.-H."/>
            <person name="Turgeon B."/>
            <person name="Goodwin S."/>
            <person name="Spatafora J."/>
            <person name="Crous P."/>
            <person name="Grigoriev I."/>
        </authorList>
    </citation>
    <scope>NUCLEOTIDE SEQUENCE [LARGE SCALE GENOMIC DNA]</scope>
    <source>
        <strain evidence="4">CBS 304.66</strain>
    </source>
</reference>
<dbReference type="EMBL" id="ML986667">
    <property type="protein sequence ID" value="KAF2260970.1"/>
    <property type="molecule type" value="Genomic_DNA"/>
</dbReference>